<evidence type="ECO:0000313" key="2">
    <source>
        <dbReference type="Proteomes" id="UP000185499"/>
    </source>
</evidence>
<dbReference type="AlphaFoldDB" id="A0A1L6XE21"/>
<name>A0A1L6XE21_9LACO</name>
<evidence type="ECO:0000313" key="1">
    <source>
        <dbReference type="EMBL" id="APT19224.1"/>
    </source>
</evidence>
<sequence>MNESNSQYIVLLQQDNYDALNQRLLSAVHCENFGFTEILVSLELRQRRQVLPQLAQILTESFIADRPIDDSWLTLDEPELNELLANLSLELFFSNRRLAQDDFVTLEGCFVSATNHYKLLEFAFLVCILNRYHEQTFFHFTLSYITPIIESMKGELKDHNIDSTILDLVENLLRSIDKPVRHK</sequence>
<keyword evidence="2" id="KW-1185">Reference proteome</keyword>
<proteinExistence type="predicted"/>
<dbReference type="RefSeq" id="WP_056946166.1">
    <property type="nucleotide sequence ID" value="NZ_AYYS01000009.1"/>
</dbReference>
<organism evidence="1 2">
    <name type="scientific">Amylolactobacillus amylophilus DSM 20533 = JCM 1125</name>
    <dbReference type="NCBI Taxonomy" id="1423721"/>
    <lineage>
        <taxon>Bacteria</taxon>
        <taxon>Bacillati</taxon>
        <taxon>Bacillota</taxon>
        <taxon>Bacilli</taxon>
        <taxon>Lactobacillales</taxon>
        <taxon>Lactobacillaceae</taxon>
        <taxon>Amylolactobacillus</taxon>
    </lineage>
</organism>
<dbReference type="Proteomes" id="UP000185499">
    <property type="component" value="Chromosome"/>
</dbReference>
<dbReference type="EMBL" id="CP018888">
    <property type="protein sequence ID" value="APT19224.1"/>
    <property type="molecule type" value="Genomic_DNA"/>
</dbReference>
<accession>A0A1L6XE21</accession>
<gene>
    <name evidence="1" type="ORF">LA20533_08190</name>
</gene>
<protein>
    <submittedName>
        <fullName evidence="1">Uncharacterized protein</fullName>
    </submittedName>
</protein>
<dbReference type="KEGG" id="lah:LA20533_08190"/>
<reference evidence="1 2" key="1">
    <citation type="submission" date="2016-12" db="EMBL/GenBank/DDBJ databases">
        <title>The whole genome sequencing and assembly of Lactobacillus amylophilus DSM 20533T strain.</title>
        <authorList>
            <person name="Lee Y.-J."/>
            <person name="Yi H."/>
            <person name="Bahn Y.-S."/>
            <person name="Kim J.F."/>
            <person name="Lee D.-W."/>
        </authorList>
    </citation>
    <scope>NUCLEOTIDE SEQUENCE [LARGE SCALE GENOMIC DNA]</scope>
    <source>
        <strain evidence="1 2">DSM 20533</strain>
    </source>
</reference>